<dbReference type="EnsemblPlants" id="OB02G10160.1">
    <property type="protein sequence ID" value="OB02G10160.1"/>
    <property type="gene ID" value="OB02G10160"/>
</dbReference>
<dbReference type="AlphaFoldDB" id="J3L8P9"/>
<protein>
    <submittedName>
        <fullName evidence="1">Uncharacterized protein</fullName>
    </submittedName>
</protein>
<sequence>APTYVGCKFVELDQYYKTKYFIDQAAPRFELGIKDLPPPALPLGHAAKKYDLKSRKEQVFIHVFLLKLTFFYLESNSTYFSFFQSFSKKSIRAF</sequence>
<dbReference type="HOGENOM" id="CLU_2392415_0_0_1"/>
<accession>J3L8P9</accession>
<reference evidence="1" key="1">
    <citation type="submission" date="2013-04" db="UniProtKB">
        <authorList>
            <consortium name="EnsemblPlants"/>
        </authorList>
    </citation>
    <scope>IDENTIFICATION</scope>
</reference>
<dbReference type="Gramene" id="OB02G10160.1">
    <property type="protein sequence ID" value="OB02G10160.1"/>
    <property type="gene ID" value="OB02G10160"/>
</dbReference>
<proteinExistence type="predicted"/>
<organism evidence="1">
    <name type="scientific">Oryza brachyantha</name>
    <name type="common">malo sina</name>
    <dbReference type="NCBI Taxonomy" id="4533"/>
    <lineage>
        <taxon>Eukaryota</taxon>
        <taxon>Viridiplantae</taxon>
        <taxon>Streptophyta</taxon>
        <taxon>Embryophyta</taxon>
        <taxon>Tracheophyta</taxon>
        <taxon>Spermatophyta</taxon>
        <taxon>Magnoliopsida</taxon>
        <taxon>Liliopsida</taxon>
        <taxon>Poales</taxon>
        <taxon>Poaceae</taxon>
        <taxon>BOP clade</taxon>
        <taxon>Oryzoideae</taxon>
        <taxon>Oryzeae</taxon>
        <taxon>Oryzinae</taxon>
        <taxon>Oryza</taxon>
    </lineage>
</organism>
<evidence type="ECO:0000313" key="1">
    <source>
        <dbReference type="EnsemblPlants" id="OB02G10160.1"/>
    </source>
</evidence>
<evidence type="ECO:0000313" key="2">
    <source>
        <dbReference type="Proteomes" id="UP000006038"/>
    </source>
</evidence>
<name>J3L8P9_ORYBR</name>
<dbReference type="Proteomes" id="UP000006038">
    <property type="component" value="Unassembled WGS sequence"/>
</dbReference>
<keyword evidence="2" id="KW-1185">Reference proteome</keyword>